<reference evidence="1 2" key="1">
    <citation type="submission" date="2024-06" db="EMBL/GenBank/DDBJ databases">
        <authorList>
            <person name="Campbell A.G."/>
        </authorList>
    </citation>
    <scope>NUCLEOTIDE SEQUENCE [LARGE SCALE GENOMIC DNA]</scope>
    <source>
        <strain evidence="1 2">EM12</strain>
    </source>
</reference>
<protein>
    <submittedName>
        <fullName evidence="1">Uncharacterized protein</fullName>
    </submittedName>
</protein>
<accession>A0ABV1QG29</accession>
<proteinExistence type="predicted"/>
<organism evidence="1 2">
    <name type="scientific">Methylorubrum podarium</name>
    <dbReference type="NCBI Taxonomy" id="200476"/>
    <lineage>
        <taxon>Bacteria</taxon>
        <taxon>Pseudomonadati</taxon>
        <taxon>Pseudomonadota</taxon>
        <taxon>Alphaproteobacteria</taxon>
        <taxon>Hyphomicrobiales</taxon>
        <taxon>Methylobacteriaceae</taxon>
        <taxon>Methylorubrum</taxon>
    </lineage>
</organism>
<comment type="caution">
    <text evidence="1">The sequence shown here is derived from an EMBL/GenBank/DDBJ whole genome shotgun (WGS) entry which is preliminary data.</text>
</comment>
<dbReference type="RefSeq" id="WP_350391617.1">
    <property type="nucleotide sequence ID" value="NZ_JBELQE010000006.1"/>
</dbReference>
<sequence length="51" mass="5548">MKPHEEERQPSWLLIKGKEAAARPRSAPDVLIEQPLSVISGLGIEELAADA</sequence>
<keyword evidence="2" id="KW-1185">Reference proteome</keyword>
<dbReference type="Proteomes" id="UP001480955">
    <property type="component" value="Unassembled WGS sequence"/>
</dbReference>
<name>A0ABV1QG29_9HYPH</name>
<evidence type="ECO:0000313" key="1">
    <source>
        <dbReference type="EMBL" id="MER2248346.1"/>
    </source>
</evidence>
<dbReference type="EMBL" id="JBELQE010000006">
    <property type="protein sequence ID" value="MER2248346.1"/>
    <property type="molecule type" value="Genomic_DNA"/>
</dbReference>
<gene>
    <name evidence="1" type="ORF">ABS772_00320</name>
</gene>
<evidence type="ECO:0000313" key="2">
    <source>
        <dbReference type="Proteomes" id="UP001480955"/>
    </source>
</evidence>